<dbReference type="AlphaFoldDB" id="A0A8J0SAC5"/>
<dbReference type="GeneID" id="100489417"/>
<evidence type="ECO:0000313" key="3">
    <source>
        <dbReference type="RefSeq" id="XP_012815251.2"/>
    </source>
</evidence>
<organism evidence="2 3">
    <name type="scientific">Xenopus tropicalis</name>
    <name type="common">Western clawed frog</name>
    <name type="synonym">Silurana tropicalis</name>
    <dbReference type="NCBI Taxonomy" id="8364"/>
    <lineage>
        <taxon>Eukaryota</taxon>
        <taxon>Metazoa</taxon>
        <taxon>Chordata</taxon>
        <taxon>Craniata</taxon>
        <taxon>Vertebrata</taxon>
        <taxon>Euteleostomi</taxon>
        <taxon>Amphibia</taxon>
        <taxon>Batrachia</taxon>
        <taxon>Anura</taxon>
        <taxon>Pipoidea</taxon>
        <taxon>Pipidae</taxon>
        <taxon>Xenopodinae</taxon>
        <taxon>Xenopus</taxon>
        <taxon>Silurana</taxon>
    </lineage>
</organism>
<name>A0A8J0SAC5_XENTR</name>
<dbReference type="OMA" id="HGSWIET"/>
<feature type="compositionally biased region" description="Basic residues" evidence="1">
    <location>
        <begin position="98"/>
        <end position="111"/>
    </location>
</feature>
<dbReference type="OrthoDB" id="9392174at2759"/>
<sequence length="232" mass="26293">MFPANTSGRHYVVCATRRRSARENYRHSEPSAAPSDMEGRSGRKVKASSRDTSNEKKLFKAIYINRFGKHSSGTVLQYGLRSGDKKVLISVAGENQAKRQHGNLRRSRKAGSKGTASPEIPLLRPKHGSWIETSTNRERGNQHTNVHKWGEHTADINGRHKGKSHNKERKVLDDQFRLKRGEPARHNGTPATCSQNVKLDKHHSVLHVIAKMLEENEQLRQRLHDCSQKCTQ</sequence>
<dbReference type="AGR" id="Xenbase:XB-GENE-29079711"/>
<dbReference type="Xenbase" id="XB-GENE-29079711">
    <property type="gene designation" value="LOC100489417"/>
</dbReference>
<dbReference type="KEGG" id="xtr:100489417"/>
<feature type="region of interest" description="Disordered" evidence="1">
    <location>
        <begin position="93"/>
        <end position="144"/>
    </location>
</feature>
<dbReference type="Proteomes" id="UP000008143">
    <property type="component" value="Chromosome 3"/>
</dbReference>
<dbReference type="RefSeq" id="XP_012815251.2">
    <property type="nucleotide sequence ID" value="XM_012959797.3"/>
</dbReference>
<evidence type="ECO:0000313" key="4">
    <source>
        <dbReference type="Xenbase" id="XB-GENE-29079711"/>
    </source>
</evidence>
<evidence type="ECO:0000256" key="1">
    <source>
        <dbReference type="SAM" id="MobiDB-lite"/>
    </source>
</evidence>
<evidence type="ECO:0000313" key="2">
    <source>
        <dbReference type="Proteomes" id="UP000008143"/>
    </source>
</evidence>
<feature type="region of interest" description="Disordered" evidence="1">
    <location>
        <begin position="19"/>
        <end position="52"/>
    </location>
</feature>
<accession>A0A8J0SAC5</accession>
<protein>
    <submittedName>
        <fullName evidence="3">Uncharacterized protein LOC100489417</fullName>
    </submittedName>
</protein>
<keyword evidence="2" id="KW-1185">Reference proteome</keyword>
<reference evidence="3" key="1">
    <citation type="submission" date="2025-08" db="UniProtKB">
        <authorList>
            <consortium name="RefSeq"/>
        </authorList>
    </citation>
    <scope>IDENTIFICATION</scope>
    <source>
        <strain evidence="3">Nigerian</strain>
        <tissue evidence="3">Liver and blood</tissue>
    </source>
</reference>
<proteinExistence type="predicted"/>
<gene>
    <name evidence="3 4" type="primary">LOC100489417</name>
</gene>